<dbReference type="Proteomes" id="UP000017836">
    <property type="component" value="Unassembled WGS sequence"/>
</dbReference>
<protein>
    <submittedName>
        <fullName evidence="1">Uncharacterized protein</fullName>
    </submittedName>
</protein>
<dbReference type="EMBL" id="KI394907">
    <property type="protein sequence ID" value="ERN00370.1"/>
    <property type="molecule type" value="Genomic_DNA"/>
</dbReference>
<dbReference type="Gramene" id="ERN00370">
    <property type="protein sequence ID" value="ERN00370"/>
    <property type="gene ID" value="AMTR_s00104p00114810"/>
</dbReference>
<dbReference type="HOGENOM" id="CLU_2500952_0_0_1"/>
<organism evidence="1 2">
    <name type="scientific">Amborella trichopoda</name>
    <dbReference type="NCBI Taxonomy" id="13333"/>
    <lineage>
        <taxon>Eukaryota</taxon>
        <taxon>Viridiplantae</taxon>
        <taxon>Streptophyta</taxon>
        <taxon>Embryophyta</taxon>
        <taxon>Tracheophyta</taxon>
        <taxon>Spermatophyta</taxon>
        <taxon>Magnoliopsida</taxon>
        <taxon>Amborellales</taxon>
        <taxon>Amborellaceae</taxon>
        <taxon>Amborella</taxon>
    </lineage>
</organism>
<proteinExistence type="predicted"/>
<gene>
    <name evidence="1" type="ORF">AMTR_s00104p00114810</name>
</gene>
<name>W1P097_AMBTC</name>
<dbReference type="AlphaFoldDB" id="W1P097"/>
<keyword evidence="2" id="KW-1185">Reference proteome</keyword>
<sequence>MQKVAKGAQIRHGCACHGYSRSVMALNSSAKPLAMEKGAQSCQSSVRAVAPVTDIARLVTTLTYGKPGASNFKPMVGHIPAKKLLL</sequence>
<accession>W1P097</accession>
<evidence type="ECO:0000313" key="2">
    <source>
        <dbReference type="Proteomes" id="UP000017836"/>
    </source>
</evidence>
<evidence type="ECO:0000313" key="1">
    <source>
        <dbReference type="EMBL" id="ERN00370.1"/>
    </source>
</evidence>
<reference evidence="2" key="1">
    <citation type="journal article" date="2013" name="Science">
        <title>The Amborella genome and the evolution of flowering plants.</title>
        <authorList>
            <consortium name="Amborella Genome Project"/>
        </authorList>
    </citation>
    <scope>NUCLEOTIDE SEQUENCE [LARGE SCALE GENOMIC DNA]</scope>
</reference>